<dbReference type="NCBIfam" id="TIGR01549">
    <property type="entry name" value="HAD-SF-IA-v1"/>
    <property type="match status" value="1"/>
</dbReference>
<organism evidence="5 6">
    <name type="scientific">Halobellus ruber</name>
    <dbReference type="NCBI Taxonomy" id="2761102"/>
    <lineage>
        <taxon>Archaea</taxon>
        <taxon>Methanobacteriati</taxon>
        <taxon>Methanobacteriota</taxon>
        <taxon>Stenosarchaea group</taxon>
        <taxon>Halobacteria</taxon>
        <taxon>Halobacteriales</taxon>
        <taxon>Haloferacaceae</taxon>
        <taxon>Halobellus</taxon>
    </lineage>
</organism>
<evidence type="ECO:0000256" key="4">
    <source>
        <dbReference type="ARBA" id="ARBA00022842"/>
    </source>
</evidence>
<dbReference type="EMBL" id="JACKXD010000009">
    <property type="protein sequence ID" value="MBB6647947.1"/>
    <property type="molecule type" value="Genomic_DNA"/>
</dbReference>
<dbReference type="InterPro" id="IPR036412">
    <property type="entry name" value="HAD-like_sf"/>
</dbReference>
<evidence type="ECO:0000256" key="2">
    <source>
        <dbReference type="ARBA" id="ARBA00007958"/>
    </source>
</evidence>
<accession>A0A7J9SP11</accession>
<keyword evidence="4" id="KW-0460">Magnesium</keyword>
<dbReference type="GO" id="GO:0016787">
    <property type="term" value="F:hydrolase activity"/>
    <property type="evidence" value="ECO:0007669"/>
    <property type="project" value="UniProtKB-KW"/>
</dbReference>
<dbReference type="AlphaFoldDB" id="A0A7J9SP11"/>
<evidence type="ECO:0000256" key="3">
    <source>
        <dbReference type="ARBA" id="ARBA00022801"/>
    </source>
</evidence>
<reference evidence="5 6" key="1">
    <citation type="submission" date="2020-08" db="EMBL/GenBank/DDBJ databases">
        <authorList>
            <person name="Seo M.-J."/>
        </authorList>
    </citation>
    <scope>NUCLEOTIDE SEQUENCE [LARGE SCALE GENOMIC DNA]</scope>
    <source>
        <strain evidence="5 6">MBLA0160</strain>
    </source>
</reference>
<dbReference type="PANTHER" id="PTHR46470">
    <property type="entry name" value="N-ACYLNEURAMINATE-9-PHOSPHATASE"/>
    <property type="match status" value="1"/>
</dbReference>
<keyword evidence="3 5" id="KW-0378">Hydrolase</keyword>
<proteinExistence type="inferred from homology"/>
<dbReference type="Gene3D" id="3.40.50.1000">
    <property type="entry name" value="HAD superfamily/HAD-like"/>
    <property type="match status" value="1"/>
</dbReference>
<dbReference type="Gene3D" id="1.20.120.710">
    <property type="entry name" value="Haloacid dehalogenase hydrolase-like domain"/>
    <property type="match status" value="1"/>
</dbReference>
<dbReference type="NCBIfam" id="TIGR01509">
    <property type="entry name" value="HAD-SF-IA-v3"/>
    <property type="match status" value="1"/>
</dbReference>
<dbReference type="InterPro" id="IPR023214">
    <property type="entry name" value="HAD_sf"/>
</dbReference>
<sequence>MTITAVGFDLDETLAVPARDRETILEEAVGAVDGPPLTRERYLDAHSRNLTGDTREPIFESLLAAHDTDVEPERLAAVYRRKIADALAPVSDVEPFLRRLRGIYRIGLLTNGPTVAQRDKLTTLGWTDLFDAALVTGDLDAGKPAPAAFEALLGALDSDPEETVYVGDDVDADVGGAAEAGLVPVQVTFEGGPSPSPRAAAHVPRDRLVAELPELLESL</sequence>
<dbReference type="SFLD" id="SFLDS00003">
    <property type="entry name" value="Haloacid_Dehalogenase"/>
    <property type="match status" value="1"/>
</dbReference>
<dbReference type="Pfam" id="PF00702">
    <property type="entry name" value="Hydrolase"/>
    <property type="match status" value="1"/>
</dbReference>
<evidence type="ECO:0000256" key="1">
    <source>
        <dbReference type="ARBA" id="ARBA00001946"/>
    </source>
</evidence>
<protein>
    <submittedName>
        <fullName evidence="5">HAD family hydrolase</fullName>
    </submittedName>
</protein>
<dbReference type="GO" id="GO:0044281">
    <property type="term" value="P:small molecule metabolic process"/>
    <property type="evidence" value="ECO:0007669"/>
    <property type="project" value="UniProtKB-ARBA"/>
</dbReference>
<comment type="caution">
    <text evidence="5">The sequence shown here is derived from an EMBL/GenBank/DDBJ whole genome shotgun (WGS) entry which is preliminary data.</text>
</comment>
<comment type="similarity">
    <text evidence="2">Belongs to the HAD-like hydrolase superfamily.</text>
</comment>
<name>A0A7J9SP11_9EURY</name>
<gene>
    <name evidence="5" type="ORF">H5V44_16945</name>
</gene>
<dbReference type="InterPro" id="IPR006439">
    <property type="entry name" value="HAD-SF_hydro_IA"/>
</dbReference>
<dbReference type="RefSeq" id="WP_185194320.1">
    <property type="nucleotide sequence ID" value="NZ_JACKXD010000009.1"/>
</dbReference>
<comment type="cofactor">
    <cofactor evidence="1">
        <name>Mg(2+)</name>
        <dbReference type="ChEBI" id="CHEBI:18420"/>
    </cofactor>
</comment>
<evidence type="ECO:0000313" key="5">
    <source>
        <dbReference type="EMBL" id="MBB6647947.1"/>
    </source>
</evidence>
<dbReference type="InterPro" id="IPR051400">
    <property type="entry name" value="HAD-like_hydrolase"/>
</dbReference>
<dbReference type="SFLD" id="SFLDG01129">
    <property type="entry name" value="C1.5:_HAD__Beta-PGM__Phosphata"/>
    <property type="match status" value="1"/>
</dbReference>
<dbReference type="Proteomes" id="UP000546257">
    <property type="component" value="Unassembled WGS sequence"/>
</dbReference>
<evidence type="ECO:0000313" key="6">
    <source>
        <dbReference type="Proteomes" id="UP000546257"/>
    </source>
</evidence>
<dbReference type="SUPFAM" id="SSF56784">
    <property type="entry name" value="HAD-like"/>
    <property type="match status" value="1"/>
</dbReference>
<keyword evidence="6" id="KW-1185">Reference proteome</keyword>